<feature type="transmembrane region" description="Helical" evidence="2">
    <location>
        <begin position="47"/>
        <end position="64"/>
    </location>
</feature>
<dbReference type="InterPro" id="IPR050327">
    <property type="entry name" value="Proton-linked_MCT"/>
</dbReference>
<feature type="transmembrane region" description="Helical" evidence="2">
    <location>
        <begin position="178"/>
        <end position="198"/>
    </location>
</feature>
<dbReference type="InterPro" id="IPR036259">
    <property type="entry name" value="MFS_trans_sf"/>
</dbReference>
<dbReference type="KEGG" id="lak:106177441"/>
<dbReference type="AlphaFoldDB" id="A0A1S3K061"/>
<proteinExistence type="predicted"/>
<reference evidence="5" key="1">
    <citation type="submission" date="2025-08" db="UniProtKB">
        <authorList>
            <consortium name="RefSeq"/>
        </authorList>
    </citation>
    <scope>IDENTIFICATION</scope>
    <source>
        <tissue evidence="5">Gonads</tissue>
    </source>
</reference>
<feature type="transmembrane region" description="Helical" evidence="2">
    <location>
        <begin position="85"/>
        <end position="107"/>
    </location>
</feature>
<dbReference type="RefSeq" id="XP_013415661.1">
    <property type="nucleotide sequence ID" value="XM_013560207.1"/>
</dbReference>
<evidence type="ECO:0000256" key="2">
    <source>
        <dbReference type="SAM" id="Phobius"/>
    </source>
</evidence>
<feature type="transmembrane region" description="Helical" evidence="2">
    <location>
        <begin position="269"/>
        <end position="289"/>
    </location>
</feature>
<feature type="transmembrane region" description="Helical" evidence="2">
    <location>
        <begin position="113"/>
        <end position="132"/>
    </location>
</feature>
<feature type="transmembrane region" description="Helical" evidence="2">
    <location>
        <begin position="387"/>
        <end position="410"/>
    </location>
</feature>
<dbReference type="GeneID" id="106177441"/>
<evidence type="ECO:0000313" key="4">
    <source>
        <dbReference type="Proteomes" id="UP000085678"/>
    </source>
</evidence>
<keyword evidence="4" id="KW-1185">Reference proteome</keyword>
<dbReference type="GO" id="GO:0016020">
    <property type="term" value="C:membrane"/>
    <property type="evidence" value="ECO:0007669"/>
    <property type="project" value="UniProtKB-SubCell"/>
</dbReference>
<feature type="transmembrane region" description="Helical" evidence="2">
    <location>
        <begin position="296"/>
        <end position="317"/>
    </location>
</feature>
<dbReference type="PANTHER" id="PTHR11360">
    <property type="entry name" value="MONOCARBOXYLATE TRANSPORTER"/>
    <property type="match status" value="1"/>
</dbReference>
<dbReference type="PROSITE" id="PS50850">
    <property type="entry name" value="MFS"/>
    <property type="match status" value="1"/>
</dbReference>
<keyword evidence="2" id="KW-0812">Transmembrane</keyword>
<gene>
    <name evidence="5" type="primary">LOC106177441</name>
</gene>
<dbReference type="Gene3D" id="1.20.1250.20">
    <property type="entry name" value="MFS general substrate transporter like domains"/>
    <property type="match status" value="2"/>
</dbReference>
<dbReference type="SUPFAM" id="SSF103473">
    <property type="entry name" value="MFS general substrate transporter"/>
    <property type="match status" value="1"/>
</dbReference>
<feature type="transmembrane region" description="Helical" evidence="2">
    <location>
        <begin position="229"/>
        <end position="249"/>
    </location>
</feature>
<dbReference type="Proteomes" id="UP000085678">
    <property type="component" value="Unplaced"/>
</dbReference>
<comment type="subcellular location">
    <subcellularLocation>
        <location evidence="1">Membrane</location>
        <topology evidence="1">Multi-pass membrane protein</topology>
    </subcellularLocation>
</comment>
<keyword evidence="2" id="KW-1133">Transmembrane helix</keyword>
<dbReference type="Pfam" id="PF07690">
    <property type="entry name" value="MFS_1"/>
    <property type="match status" value="1"/>
</dbReference>
<feature type="transmembrane region" description="Helical" evidence="2">
    <location>
        <begin position="7"/>
        <end position="27"/>
    </location>
</feature>
<evidence type="ECO:0000259" key="3">
    <source>
        <dbReference type="PROSITE" id="PS50850"/>
    </source>
</evidence>
<keyword evidence="2" id="KW-0472">Membrane</keyword>
<feature type="transmembrane region" description="Helical" evidence="2">
    <location>
        <begin position="356"/>
        <end position="375"/>
    </location>
</feature>
<name>A0A1S3K061_LINAN</name>
<feature type="transmembrane region" description="Helical" evidence="2">
    <location>
        <begin position="144"/>
        <end position="166"/>
    </location>
</feature>
<organism evidence="4 5">
    <name type="scientific">Lingula anatina</name>
    <name type="common">Brachiopod</name>
    <name type="synonym">Lingula unguis</name>
    <dbReference type="NCBI Taxonomy" id="7574"/>
    <lineage>
        <taxon>Eukaryota</taxon>
        <taxon>Metazoa</taxon>
        <taxon>Spiralia</taxon>
        <taxon>Lophotrochozoa</taxon>
        <taxon>Brachiopoda</taxon>
        <taxon>Linguliformea</taxon>
        <taxon>Lingulata</taxon>
        <taxon>Lingulida</taxon>
        <taxon>Linguloidea</taxon>
        <taxon>Lingulidae</taxon>
        <taxon>Lingula</taxon>
    </lineage>
</organism>
<dbReference type="InterPro" id="IPR011701">
    <property type="entry name" value="MFS"/>
</dbReference>
<dbReference type="InParanoid" id="A0A1S3K061"/>
<dbReference type="OrthoDB" id="10016898at2759"/>
<dbReference type="PANTHER" id="PTHR11360:SF284">
    <property type="entry name" value="EG:103B4.3 PROTEIN-RELATED"/>
    <property type="match status" value="1"/>
</dbReference>
<evidence type="ECO:0000313" key="5">
    <source>
        <dbReference type="RefSeq" id="XP_013415661.1"/>
    </source>
</evidence>
<evidence type="ECO:0000256" key="1">
    <source>
        <dbReference type="ARBA" id="ARBA00004141"/>
    </source>
</evidence>
<feature type="transmembrane region" description="Helical" evidence="2">
    <location>
        <begin position="323"/>
        <end position="344"/>
    </location>
</feature>
<feature type="domain" description="Major facilitator superfamily (MFS) profile" evidence="3">
    <location>
        <begin position="3"/>
        <end position="412"/>
    </location>
</feature>
<dbReference type="InterPro" id="IPR020846">
    <property type="entry name" value="MFS_dom"/>
</dbReference>
<protein>
    <submittedName>
        <fullName evidence="5">Monocarboxylate transporter 13-like</fullName>
    </submittedName>
</protein>
<dbReference type="GO" id="GO:0022857">
    <property type="term" value="F:transmembrane transporter activity"/>
    <property type="evidence" value="ECO:0007669"/>
    <property type="project" value="InterPro"/>
</dbReference>
<accession>A0A1S3K061</accession>
<sequence>MMIVRSIYRGWIILGIAVILFVLFSGIETAWGTTILCLQQDEDFLNAPLALLGAPLALYYFSHFSVSNFIYKALSRVGHLSLRQVAALGISLMVLGLFLTSFANSAYSVTISYGLISGSGNELFSLSMYLVIARWFPWTHDYHVFTTSALSAILPLGTSIVNNVNAQMCADPSLGWQWAFRLYAAIFGFLGLLLILLFGNPPMTLSENDCSPTNKESNFVHPWSKCSKVTIHGIWSIAIFCKGYSYFLPFVILPKHLTDLGYQENEAEYVMTFLGIMGVVGQTFSSWIGDRLKGNLLLVNLVAASLLTVNNIVAVYWTTLTAAFVYSAVTGLGFGPYNAGYYAINYEIMDGENVDTLFMTMRFSKGIGAAVGPYLAGHVRDVTGSYYVVFISIAACLGLFDLATFFLVCVKKFRKIDSLELMKNSSSAE</sequence>